<dbReference type="eggNOG" id="arCOG05346">
    <property type="taxonomic scope" value="Archaea"/>
</dbReference>
<keyword evidence="2" id="KW-1185">Reference proteome</keyword>
<reference evidence="1 2" key="2">
    <citation type="journal article" date="2000" name="Proc. Natl. Acad. Sci. U.S.A.">
        <title>Archaeal adaptation to higher temperatures revealed by genomic sequence of Thermoplasma volcanium.</title>
        <authorList>
            <person name="Kawashima T."/>
            <person name="Amano N."/>
            <person name="Koike H."/>
            <person name="Makino S."/>
            <person name="Higuchi S."/>
            <person name="Kawashima-Ohya Y."/>
            <person name="Watanabe K."/>
            <person name="Yamazaki M."/>
            <person name="Kanehori K."/>
            <person name="Kawamoto T."/>
            <person name="Nunoshiba T."/>
            <person name="Yamamoto Y."/>
            <person name="Aramaki H."/>
            <person name="Makino K."/>
            <person name="Suzuki M."/>
        </authorList>
    </citation>
    <scope>NUCLEOTIDE SEQUENCE [LARGE SCALE GENOMIC DNA]</scope>
    <source>
        <strain evidence="2">ATCC 51530 / DSM 4299 / JCM 9571 / NBRC 15438 / GSS1</strain>
    </source>
</reference>
<dbReference type="KEGG" id="tvo:TVG0074006"/>
<dbReference type="Gene3D" id="3.40.50.620">
    <property type="entry name" value="HUPs"/>
    <property type="match status" value="1"/>
</dbReference>
<gene>
    <name evidence="1" type="ORF">TVG0074006</name>
</gene>
<dbReference type="SMR" id="Q97CM9"/>
<name>Q97CM9_THEVO</name>
<dbReference type="GeneID" id="1441559"/>
<dbReference type="HOGENOM" id="CLU_579535_0_0_2"/>
<accession>Q97CM9</accession>
<sequence length="466" mass="54041">MFYYERVNQFDTIAVSVDSVDRRRIKGTIDLDGLKFIMYFDYTQDVDIDYDLAGMIMTMPVINYAYFAKRIKLNFPVSLSFLKLVKEFIRINNIETFINSIVRRRYEFFLKEYLPSDEEITQENAEGRTEVLADISDGDKKKLEVDDRKVIVLSSGGKESLLTFGILKEIGAVVYPVFFNESGAHWKTAKVAYDYFSSKYENVLRVWSNVDRFYSFVNRHLKILDQDEIRRKADSYPVQMFIFPVYIFSVLPYVIKYGIGNIALGDELDDPIYEEPYHGIKHYYGVYDQTNDFNLTLTSFLREYGIHCKVFSAVYPIFGTLVEKILVQRYNDLFRVQRSCHLCHYEGGDVKPCGTCSKCLGVLLFMLNAEADPTEAGYSIEHVKQLEDNVNSASMRLDPDELEYLKAKVFEGRRINSHIEGIHQLPGENSAFSLVPERFRDGVRSIVSKYSTGFYKFVGSEWVKID</sequence>
<evidence type="ECO:0000313" key="2">
    <source>
        <dbReference type="Proteomes" id="UP000001017"/>
    </source>
</evidence>
<dbReference type="InterPro" id="IPR014729">
    <property type="entry name" value="Rossmann-like_a/b/a_fold"/>
</dbReference>
<dbReference type="SUPFAM" id="SSF52402">
    <property type="entry name" value="Adenine nucleotide alpha hydrolases-like"/>
    <property type="match status" value="1"/>
</dbReference>
<dbReference type="PhylomeDB" id="Q97CM9"/>
<reference evidence="1 2" key="1">
    <citation type="journal article" date="1999" name="Proc. Jpn. Acad.">
        <title>Determination of the complete genomic DNA sequence of Thermoplasma volvanium GSS1.</title>
        <authorList>
            <person name="Kawashima T."/>
            <person name="Yamamoto Y."/>
            <person name="Aramaki H."/>
            <person name="Nunoshiba T."/>
            <person name="Kawamoto T."/>
            <person name="Watanabe K."/>
            <person name="Yamazaki M."/>
            <person name="Kanehori K."/>
            <person name="Amano N."/>
            <person name="Ohya Y."/>
            <person name="Makino K."/>
            <person name="Suzuki M."/>
        </authorList>
    </citation>
    <scope>NUCLEOTIDE SEQUENCE [LARGE SCALE GENOMIC DNA]</scope>
    <source>
        <strain evidence="2">ATCC 51530 / DSM 4299 / JCM 9571 / NBRC 15438 / GSS1</strain>
    </source>
</reference>
<protein>
    <submittedName>
        <fullName evidence="1">Uncharacterized protein</fullName>
    </submittedName>
</protein>
<dbReference type="EMBL" id="BA000011">
    <property type="protein sequence ID" value="BAB59214.1"/>
    <property type="molecule type" value="Genomic_DNA"/>
</dbReference>
<dbReference type="RefSeq" id="WP_010916329.1">
    <property type="nucleotide sequence ID" value="NC_002689.2"/>
</dbReference>
<dbReference type="Proteomes" id="UP000001017">
    <property type="component" value="Chromosome"/>
</dbReference>
<dbReference type="AlphaFoldDB" id="Q97CM9"/>
<proteinExistence type="predicted"/>
<dbReference type="PaxDb" id="273116-14324286"/>
<dbReference type="OrthoDB" id="30676at2157"/>
<organism evidence="1 2">
    <name type="scientific">Thermoplasma volcanium (strain ATCC 51530 / DSM 4299 / JCM 9571 / NBRC 15438 / GSS1)</name>
    <dbReference type="NCBI Taxonomy" id="273116"/>
    <lineage>
        <taxon>Archaea</taxon>
        <taxon>Methanobacteriati</taxon>
        <taxon>Thermoplasmatota</taxon>
        <taxon>Thermoplasmata</taxon>
        <taxon>Thermoplasmatales</taxon>
        <taxon>Thermoplasmataceae</taxon>
        <taxon>Thermoplasma</taxon>
    </lineage>
</organism>
<dbReference type="STRING" id="273116.gene:9380838"/>
<evidence type="ECO:0000313" key="1">
    <source>
        <dbReference type="EMBL" id="BAB59214.1"/>
    </source>
</evidence>